<dbReference type="EMBL" id="JAKEVY010000003">
    <property type="protein sequence ID" value="MCF1715401.1"/>
    <property type="molecule type" value="Genomic_DNA"/>
</dbReference>
<name>A0ABS9BI62_9BACT</name>
<gene>
    <name evidence="1" type="ORF">L0U88_12260</name>
</gene>
<sequence>MSRRISKKELSQLLKNINFERNDLKLNDGDSADYHELFSKEILLTFSGNDYGVLFESESELKRFRNQVNFDNESHPLAGVFNSEEDFYECLSAAKNRISAYLKISESELNESIESLKIIDTNIKRQQLSLQAYYDFLYKYIICYIGMVIIQNRGGKWLIQFSEEKDILEPYVSLPTEKLVDVFTDAYADAYEDWDHFSIYTTAHMRLDSL</sequence>
<dbReference type="RefSeq" id="WP_234866354.1">
    <property type="nucleotide sequence ID" value="NZ_JAKEVY010000003.1"/>
</dbReference>
<evidence type="ECO:0000313" key="1">
    <source>
        <dbReference type="EMBL" id="MCF1715401.1"/>
    </source>
</evidence>
<keyword evidence="2" id="KW-1185">Reference proteome</keyword>
<proteinExistence type="predicted"/>
<dbReference type="Proteomes" id="UP001200145">
    <property type="component" value="Unassembled WGS sequence"/>
</dbReference>
<evidence type="ECO:0000313" key="2">
    <source>
        <dbReference type="Proteomes" id="UP001200145"/>
    </source>
</evidence>
<protein>
    <submittedName>
        <fullName evidence="1">Uncharacterized protein</fullName>
    </submittedName>
</protein>
<accession>A0ABS9BI62</accession>
<reference evidence="1 2" key="1">
    <citation type="submission" date="2022-01" db="EMBL/GenBank/DDBJ databases">
        <title>Flavihumibacter sp. nov., isolated from sediment of a river.</title>
        <authorList>
            <person name="Liu H."/>
        </authorList>
    </citation>
    <scope>NUCLEOTIDE SEQUENCE [LARGE SCALE GENOMIC DNA]</scope>
    <source>
        <strain evidence="1 2">RY-1</strain>
    </source>
</reference>
<organism evidence="1 2">
    <name type="scientific">Flavihumibacter fluminis</name>
    <dbReference type="NCBI Taxonomy" id="2909236"/>
    <lineage>
        <taxon>Bacteria</taxon>
        <taxon>Pseudomonadati</taxon>
        <taxon>Bacteroidota</taxon>
        <taxon>Chitinophagia</taxon>
        <taxon>Chitinophagales</taxon>
        <taxon>Chitinophagaceae</taxon>
        <taxon>Flavihumibacter</taxon>
    </lineage>
</organism>
<comment type="caution">
    <text evidence="1">The sequence shown here is derived from an EMBL/GenBank/DDBJ whole genome shotgun (WGS) entry which is preliminary data.</text>
</comment>